<keyword evidence="2" id="KW-0456">Lyase</keyword>
<evidence type="ECO:0000313" key="2">
    <source>
        <dbReference type="EMBL" id="PQO40201.1"/>
    </source>
</evidence>
<evidence type="ECO:0000313" key="3">
    <source>
        <dbReference type="Proteomes" id="UP000239388"/>
    </source>
</evidence>
<proteinExistence type="predicted"/>
<reference evidence="2 3" key="1">
    <citation type="submission" date="2018-02" db="EMBL/GenBank/DDBJ databases">
        <title>Comparative genomes isolates from brazilian mangrove.</title>
        <authorList>
            <person name="Araujo J.E."/>
            <person name="Taketani R.G."/>
            <person name="Silva M.C.P."/>
            <person name="Loureco M.V."/>
            <person name="Andreote F.D."/>
        </authorList>
    </citation>
    <scope>NUCLEOTIDE SEQUENCE [LARGE SCALE GENOMIC DNA]</scope>
    <source>
        <strain evidence="2 3">NAP PRIS-MGV</strain>
    </source>
</reference>
<dbReference type="InterPro" id="IPR012669">
    <property type="entry name" value="Pectate_lyase"/>
</dbReference>
<feature type="chain" id="PRO_5015448074" evidence="1">
    <location>
        <begin position="23"/>
        <end position="480"/>
    </location>
</feature>
<dbReference type="SUPFAM" id="SSF81853">
    <property type="entry name" value="Family 10 polysaccharide lyase"/>
    <property type="match status" value="1"/>
</dbReference>
<dbReference type="RefSeq" id="WP_105352570.1">
    <property type="nucleotide sequence ID" value="NZ_PUIB01000009.1"/>
</dbReference>
<dbReference type="EMBL" id="PUIB01000009">
    <property type="protein sequence ID" value="PQO40201.1"/>
    <property type="molecule type" value="Genomic_DNA"/>
</dbReference>
<dbReference type="GO" id="GO:0016829">
    <property type="term" value="F:lyase activity"/>
    <property type="evidence" value="ECO:0007669"/>
    <property type="project" value="UniProtKB-KW"/>
</dbReference>
<accession>A0A2S8G7H1</accession>
<dbReference type="Pfam" id="PF09492">
    <property type="entry name" value="Pec_lyase"/>
    <property type="match status" value="2"/>
</dbReference>
<keyword evidence="1" id="KW-0732">Signal</keyword>
<dbReference type="Gene3D" id="1.50.10.20">
    <property type="match status" value="1"/>
</dbReference>
<sequence length="480" mass="53849">MKKTLSLLAVVMLCFSAAHLFAKSPDVDEARAALRKACEFFDQQVAVGGGYVWQYSGDLQLSEGEGKTAGTTTVWVQPPGTPTIGEAFLDAYDATGEKYYLDAANKAGQILATGQMRTGGWFYSIETSPEKQAEFGYRHTKPAKKQQTRTTVDDNTTQAALHFLIRLDQANERKLPAIHDAVKFGLAALIAAQRPNGGWAQNWKEYPAPVDKKAFPVVKASYPADWSRKWLNDWTGEYFLNDDVTADLIDLFLQAYDAYGDKQYLAAAERGGDFLLLAQMPDPQPAWAQQYDEQMHPVWDRKFEPPAISGGESQQVIATLMQLYRETGKAKYLDPIPAALRYLNSSLLPNGKLARFYELQTNRPLYFTNDYQLTYDASDVPDHYSFVIESRLKPLAEEYERYRSRTLEQLAAGEAKKRASFSEEKVAKAIASLDERGAWVEVGSTKNYPKIKNASGVIRSQTFADNVRQLSNYIAAQRQE</sequence>
<organism evidence="2 3">
    <name type="scientific">Blastopirellula marina</name>
    <dbReference type="NCBI Taxonomy" id="124"/>
    <lineage>
        <taxon>Bacteria</taxon>
        <taxon>Pseudomonadati</taxon>
        <taxon>Planctomycetota</taxon>
        <taxon>Planctomycetia</taxon>
        <taxon>Pirellulales</taxon>
        <taxon>Pirellulaceae</taxon>
        <taxon>Blastopirellula</taxon>
    </lineage>
</organism>
<gene>
    <name evidence="2" type="ORF">C5Y98_06250</name>
</gene>
<protein>
    <submittedName>
        <fullName evidence="2">Polysaccharide lyase</fullName>
    </submittedName>
</protein>
<dbReference type="OrthoDB" id="9804686at2"/>
<evidence type="ECO:0000256" key="1">
    <source>
        <dbReference type="SAM" id="SignalP"/>
    </source>
</evidence>
<comment type="caution">
    <text evidence="2">The sequence shown here is derived from an EMBL/GenBank/DDBJ whole genome shotgun (WGS) entry which is preliminary data.</text>
</comment>
<dbReference type="AlphaFoldDB" id="A0A2S8G7H1"/>
<name>A0A2S8G7H1_9BACT</name>
<dbReference type="Proteomes" id="UP000239388">
    <property type="component" value="Unassembled WGS sequence"/>
</dbReference>
<feature type="signal peptide" evidence="1">
    <location>
        <begin position="1"/>
        <end position="22"/>
    </location>
</feature>